<comment type="subcellular location">
    <subcellularLocation>
        <location evidence="1">Membrane</location>
        <topology evidence="1">Single-pass type I membrane protein</topology>
    </subcellularLocation>
</comment>
<accession>A0A8S3QS93</accession>
<organism evidence="10 11">
    <name type="scientific">Mytilus edulis</name>
    <name type="common">Blue mussel</name>
    <dbReference type="NCBI Taxonomy" id="6550"/>
    <lineage>
        <taxon>Eukaryota</taxon>
        <taxon>Metazoa</taxon>
        <taxon>Spiralia</taxon>
        <taxon>Lophotrochozoa</taxon>
        <taxon>Mollusca</taxon>
        <taxon>Bivalvia</taxon>
        <taxon>Autobranchia</taxon>
        <taxon>Pteriomorphia</taxon>
        <taxon>Mytilida</taxon>
        <taxon>Mytiloidea</taxon>
        <taxon>Mytilidae</taxon>
        <taxon>Mytilinae</taxon>
        <taxon>Mytilus</taxon>
    </lineage>
</organism>
<dbReference type="Proteomes" id="UP000683360">
    <property type="component" value="Unassembled WGS sequence"/>
</dbReference>
<feature type="chain" id="PRO_5035845983" description="Ig-like domain-containing protein" evidence="8">
    <location>
        <begin position="20"/>
        <end position="839"/>
    </location>
</feature>
<keyword evidence="7" id="KW-1133">Transmembrane helix</keyword>
<evidence type="ECO:0000313" key="11">
    <source>
        <dbReference type="Proteomes" id="UP000683360"/>
    </source>
</evidence>
<evidence type="ECO:0000256" key="2">
    <source>
        <dbReference type="ARBA" id="ARBA00023136"/>
    </source>
</evidence>
<dbReference type="AlphaFoldDB" id="A0A8S3QS93"/>
<evidence type="ECO:0000256" key="8">
    <source>
        <dbReference type="SAM" id="SignalP"/>
    </source>
</evidence>
<dbReference type="InterPro" id="IPR013783">
    <property type="entry name" value="Ig-like_fold"/>
</dbReference>
<dbReference type="InterPro" id="IPR007110">
    <property type="entry name" value="Ig-like_dom"/>
</dbReference>
<keyword evidence="5" id="KW-0393">Immunoglobulin domain</keyword>
<keyword evidence="4" id="KW-0325">Glycoprotein</keyword>
<dbReference type="Gene3D" id="2.60.40.10">
    <property type="entry name" value="Immunoglobulins"/>
    <property type="match status" value="1"/>
</dbReference>
<keyword evidence="8" id="KW-0732">Signal</keyword>
<feature type="compositionally biased region" description="Basic and acidic residues" evidence="6">
    <location>
        <begin position="797"/>
        <end position="825"/>
    </location>
</feature>
<dbReference type="InterPro" id="IPR036179">
    <property type="entry name" value="Ig-like_dom_sf"/>
</dbReference>
<dbReference type="InterPro" id="IPR051275">
    <property type="entry name" value="Cell_adhesion_signaling"/>
</dbReference>
<evidence type="ECO:0000256" key="7">
    <source>
        <dbReference type="SAM" id="Phobius"/>
    </source>
</evidence>
<dbReference type="PANTHER" id="PTHR11640">
    <property type="entry name" value="NEPHRIN"/>
    <property type="match status" value="1"/>
</dbReference>
<name>A0A8S3QS93_MYTED</name>
<keyword evidence="2 7" id="KW-0472">Membrane</keyword>
<proteinExistence type="predicted"/>
<evidence type="ECO:0000259" key="9">
    <source>
        <dbReference type="PROSITE" id="PS50835"/>
    </source>
</evidence>
<dbReference type="SUPFAM" id="SSF48726">
    <property type="entry name" value="Immunoglobulin"/>
    <property type="match status" value="1"/>
</dbReference>
<dbReference type="OrthoDB" id="6089695at2759"/>
<dbReference type="PANTHER" id="PTHR11640:SF31">
    <property type="entry name" value="IRREGULAR CHIASM C-ROUGHEST PROTEIN-RELATED"/>
    <property type="match status" value="1"/>
</dbReference>
<dbReference type="GO" id="GO:0005886">
    <property type="term" value="C:plasma membrane"/>
    <property type="evidence" value="ECO:0007669"/>
    <property type="project" value="TreeGrafter"/>
</dbReference>
<dbReference type="GO" id="GO:0098609">
    <property type="term" value="P:cell-cell adhesion"/>
    <property type="evidence" value="ECO:0007669"/>
    <property type="project" value="TreeGrafter"/>
</dbReference>
<evidence type="ECO:0000313" key="10">
    <source>
        <dbReference type="EMBL" id="CAG2197728.1"/>
    </source>
</evidence>
<reference evidence="10" key="1">
    <citation type="submission" date="2021-03" db="EMBL/GenBank/DDBJ databases">
        <authorList>
            <person name="Bekaert M."/>
        </authorList>
    </citation>
    <scope>NUCLEOTIDE SEQUENCE</scope>
</reference>
<keyword evidence="7" id="KW-0812">Transmembrane</keyword>
<dbReference type="InterPro" id="IPR036116">
    <property type="entry name" value="FN3_sf"/>
</dbReference>
<evidence type="ECO:0000256" key="4">
    <source>
        <dbReference type="ARBA" id="ARBA00023180"/>
    </source>
</evidence>
<gene>
    <name evidence="10" type="ORF">MEDL_12552</name>
</gene>
<dbReference type="EMBL" id="CAJPWZ010000654">
    <property type="protein sequence ID" value="CAG2197728.1"/>
    <property type="molecule type" value="Genomic_DNA"/>
</dbReference>
<dbReference type="GO" id="GO:0050839">
    <property type="term" value="F:cell adhesion molecule binding"/>
    <property type="evidence" value="ECO:0007669"/>
    <property type="project" value="TreeGrafter"/>
</dbReference>
<protein>
    <recommendedName>
        <fullName evidence="9">Ig-like domain-containing protein</fullName>
    </recommendedName>
</protein>
<evidence type="ECO:0000256" key="3">
    <source>
        <dbReference type="ARBA" id="ARBA00023157"/>
    </source>
</evidence>
<comment type="caution">
    <text evidence="10">The sequence shown here is derived from an EMBL/GenBank/DDBJ whole genome shotgun (WGS) entry which is preliminary data.</text>
</comment>
<dbReference type="GO" id="GO:0005911">
    <property type="term" value="C:cell-cell junction"/>
    <property type="evidence" value="ECO:0007669"/>
    <property type="project" value="TreeGrafter"/>
</dbReference>
<feature type="transmembrane region" description="Helical" evidence="7">
    <location>
        <begin position="679"/>
        <end position="700"/>
    </location>
</feature>
<evidence type="ECO:0000256" key="1">
    <source>
        <dbReference type="ARBA" id="ARBA00004479"/>
    </source>
</evidence>
<keyword evidence="3" id="KW-1015">Disulfide bond</keyword>
<feature type="domain" description="Ig-like" evidence="9">
    <location>
        <begin position="290"/>
        <end position="372"/>
    </location>
</feature>
<feature type="signal peptide" evidence="8">
    <location>
        <begin position="1"/>
        <end position="19"/>
    </location>
</feature>
<sequence>MNEAYVLLILIFNLSLGHSYQSQGIGIQIKGNNVTITWNKPSSDIKSTKLEVNNIVRNKTVYRADLNGTDSLHTVQLSPCQKYKVKLRFVNLLGGKHETDNTFILGGKYLYTSLDTNITFTIPKLSVYFYTVVSPTRKSILEVQGKSVILNDDEGSRYKIKMTAQDLNISVQLVRQVDGGMFKAENSSGEGKCVVVFVTDKPTTPSLSYNEYPFVGNKANFTCISKVQRWPSDNSENLSSKYYWNRESRQPNTILSRSDKGTSVTCQVTDDRGQESPSSNIIILDPYYGPGNVHIHHNYKQFTVTEGQTFGPVNCSADCYPECNYEWRHLGRVQSYSPVLHISTIDRKQTGVYGCYVMHPNNTDKSIALNITVSVRYSPVFRQLTFNTGHKKDNMRSIIEGESLKLVMYIESFPVSMINLHSPDNLVHPLVCTIDQQVHSYTTHIEGLKCEEPGNYTIEANNGIGEATRSSFDLDIQCKPKSIMFQRSRVAIRLNSIEEITLFVVSNPKPNVTWIQNSPYPWTISGVGVNHKYFLQSTIKISKYPLNQQLGLSICNRIGCKIEHIKTVPKGKPDGVKNITIVNIAPYLAQISWYSGFDGGAPQNFSINLESTTDGSRTITVPSVERDERDLVLIMISGLSTDAYYNGHIVSCNKYGKTEVEFEFETQEANNGLSKRETIIYPLIICGIIGHIIVVFVIIFKYKEKYIDSKLQILQTGNTVTTNTLVMYDNASHTPSTNNKQSKLGQHASMNGTESKVVDKEWLKNDDKRMAYSNDETSEDNNKSCSNSGVYYDNETDDTHENDTTQIDRAENCGKRDNFYEEMKRSNIAGESDYDALKK</sequence>
<keyword evidence="11" id="KW-1185">Reference proteome</keyword>
<dbReference type="SUPFAM" id="SSF49265">
    <property type="entry name" value="Fibronectin type III"/>
    <property type="match status" value="1"/>
</dbReference>
<evidence type="ECO:0000256" key="5">
    <source>
        <dbReference type="ARBA" id="ARBA00023319"/>
    </source>
</evidence>
<feature type="region of interest" description="Disordered" evidence="6">
    <location>
        <begin position="771"/>
        <end position="839"/>
    </location>
</feature>
<dbReference type="PROSITE" id="PS50835">
    <property type="entry name" value="IG_LIKE"/>
    <property type="match status" value="1"/>
</dbReference>
<evidence type="ECO:0000256" key="6">
    <source>
        <dbReference type="SAM" id="MobiDB-lite"/>
    </source>
</evidence>